<keyword evidence="3" id="KW-1185">Reference proteome</keyword>
<feature type="region of interest" description="Disordered" evidence="1">
    <location>
        <begin position="1"/>
        <end position="63"/>
    </location>
</feature>
<dbReference type="Proteomes" id="UP001642540">
    <property type="component" value="Unassembled WGS sequence"/>
</dbReference>
<evidence type="ECO:0000313" key="2">
    <source>
        <dbReference type="EMBL" id="CAL8116798.1"/>
    </source>
</evidence>
<evidence type="ECO:0000313" key="3">
    <source>
        <dbReference type="Proteomes" id="UP001642540"/>
    </source>
</evidence>
<proteinExistence type="predicted"/>
<comment type="caution">
    <text evidence="2">The sequence shown here is derived from an EMBL/GenBank/DDBJ whole genome shotgun (WGS) entry which is preliminary data.</text>
</comment>
<reference evidence="2 3" key="1">
    <citation type="submission" date="2024-08" db="EMBL/GenBank/DDBJ databases">
        <authorList>
            <person name="Cucini C."/>
            <person name="Frati F."/>
        </authorList>
    </citation>
    <scope>NUCLEOTIDE SEQUENCE [LARGE SCALE GENOMIC DNA]</scope>
</reference>
<gene>
    <name evidence="2" type="ORF">ODALV1_LOCUS17408</name>
</gene>
<protein>
    <submittedName>
        <fullName evidence="2">Uncharacterized protein</fullName>
    </submittedName>
</protein>
<organism evidence="2 3">
    <name type="scientific">Orchesella dallaii</name>
    <dbReference type="NCBI Taxonomy" id="48710"/>
    <lineage>
        <taxon>Eukaryota</taxon>
        <taxon>Metazoa</taxon>
        <taxon>Ecdysozoa</taxon>
        <taxon>Arthropoda</taxon>
        <taxon>Hexapoda</taxon>
        <taxon>Collembola</taxon>
        <taxon>Entomobryomorpha</taxon>
        <taxon>Entomobryoidea</taxon>
        <taxon>Orchesellidae</taxon>
        <taxon>Orchesellinae</taxon>
        <taxon>Orchesella</taxon>
    </lineage>
</organism>
<name>A0ABP1R4I5_9HEXA</name>
<evidence type="ECO:0000256" key="1">
    <source>
        <dbReference type="SAM" id="MobiDB-lite"/>
    </source>
</evidence>
<accession>A0ABP1R4I5</accession>
<dbReference type="EMBL" id="CAXLJM020000053">
    <property type="protein sequence ID" value="CAL8116798.1"/>
    <property type="molecule type" value="Genomic_DNA"/>
</dbReference>
<sequence>MKSRRSRIHNDVRPNNQYPHQIRKTDGHKQPGFYWKEGVSESLSSMHDIEDRSDDYSSTSNSM</sequence>